<evidence type="ECO:0000256" key="4">
    <source>
        <dbReference type="ARBA" id="ARBA00022737"/>
    </source>
</evidence>
<keyword evidence="3" id="KW-0963">Cytoplasm</keyword>
<dbReference type="Proteomes" id="UP001530377">
    <property type="component" value="Unassembled WGS sequence"/>
</dbReference>
<evidence type="ECO:0000256" key="5">
    <source>
        <dbReference type="ARBA" id="ARBA00022927"/>
    </source>
</evidence>
<dbReference type="EMBL" id="JALLPB020000283">
    <property type="protein sequence ID" value="KAL3811078.1"/>
    <property type="molecule type" value="Genomic_DNA"/>
</dbReference>
<dbReference type="AlphaFoldDB" id="A0ABD3RE14"/>
<gene>
    <name evidence="7" type="ORF">ACHAXA_009026</name>
</gene>
<protein>
    <submittedName>
        <fullName evidence="7">Uncharacterized protein</fullName>
    </submittedName>
</protein>
<evidence type="ECO:0000313" key="7">
    <source>
        <dbReference type="EMBL" id="KAL3811078.1"/>
    </source>
</evidence>
<name>A0ABD3RE14_9STRA</name>
<evidence type="ECO:0000256" key="2">
    <source>
        <dbReference type="ARBA" id="ARBA00022448"/>
    </source>
</evidence>
<proteinExistence type="predicted"/>
<evidence type="ECO:0000256" key="3">
    <source>
        <dbReference type="ARBA" id="ARBA00022490"/>
    </source>
</evidence>
<dbReference type="InterPro" id="IPR016024">
    <property type="entry name" value="ARM-type_fold"/>
</dbReference>
<keyword evidence="4" id="KW-0677">Repeat</keyword>
<sequence>MAFSSILEGPSDKAIGPYVNQSIPFLLTALSDPNDLVKDTTAWTIGRICDLHVRSIPEDIFPTLVNGLAAKLLTETPRVSSQACFGIHNLAAAFQNDNAAATSGTNALSRECALDVREPYRSIAGTVDSSHHSSSSEDGDCGDNAAHLGRTG</sequence>
<keyword evidence="8" id="KW-1185">Reference proteome</keyword>
<dbReference type="PANTHER" id="PTHR10527">
    <property type="entry name" value="IMPORTIN BETA"/>
    <property type="match status" value="1"/>
</dbReference>
<dbReference type="SUPFAM" id="SSF48371">
    <property type="entry name" value="ARM repeat"/>
    <property type="match status" value="1"/>
</dbReference>
<organism evidence="7 8">
    <name type="scientific">Cyclostephanos tholiformis</name>
    <dbReference type="NCBI Taxonomy" id="382380"/>
    <lineage>
        <taxon>Eukaryota</taxon>
        <taxon>Sar</taxon>
        <taxon>Stramenopiles</taxon>
        <taxon>Ochrophyta</taxon>
        <taxon>Bacillariophyta</taxon>
        <taxon>Coscinodiscophyceae</taxon>
        <taxon>Thalassiosirophycidae</taxon>
        <taxon>Stephanodiscales</taxon>
        <taxon>Stephanodiscaceae</taxon>
        <taxon>Cyclostephanos</taxon>
    </lineage>
</organism>
<evidence type="ECO:0000256" key="1">
    <source>
        <dbReference type="ARBA" id="ARBA00004496"/>
    </source>
</evidence>
<reference evidence="7 8" key="1">
    <citation type="submission" date="2024-10" db="EMBL/GenBank/DDBJ databases">
        <title>Updated reference genomes for cyclostephanoid diatoms.</title>
        <authorList>
            <person name="Roberts W.R."/>
            <person name="Alverson A.J."/>
        </authorList>
    </citation>
    <scope>NUCLEOTIDE SEQUENCE [LARGE SCALE GENOMIC DNA]</scope>
    <source>
        <strain evidence="7 8">AJA228-03</strain>
    </source>
</reference>
<keyword evidence="5" id="KW-0653">Protein transport</keyword>
<evidence type="ECO:0000313" key="8">
    <source>
        <dbReference type="Proteomes" id="UP001530377"/>
    </source>
</evidence>
<comment type="caution">
    <text evidence="7">The sequence shown here is derived from an EMBL/GenBank/DDBJ whole genome shotgun (WGS) entry which is preliminary data.</text>
</comment>
<dbReference type="InterPro" id="IPR011989">
    <property type="entry name" value="ARM-like"/>
</dbReference>
<dbReference type="GO" id="GO:0015031">
    <property type="term" value="P:protein transport"/>
    <property type="evidence" value="ECO:0007669"/>
    <property type="project" value="UniProtKB-KW"/>
</dbReference>
<keyword evidence="2" id="KW-0813">Transport</keyword>
<dbReference type="Gene3D" id="1.25.10.10">
    <property type="entry name" value="Leucine-rich Repeat Variant"/>
    <property type="match status" value="1"/>
</dbReference>
<evidence type="ECO:0000256" key="6">
    <source>
        <dbReference type="SAM" id="MobiDB-lite"/>
    </source>
</evidence>
<dbReference type="InterPro" id="IPR040122">
    <property type="entry name" value="Importin_beta"/>
</dbReference>
<dbReference type="Pfam" id="PF13513">
    <property type="entry name" value="HEAT_EZ"/>
    <property type="match status" value="1"/>
</dbReference>
<accession>A0ABD3RE14</accession>
<comment type="subcellular location">
    <subcellularLocation>
        <location evidence="1">Cytoplasm</location>
    </subcellularLocation>
</comment>
<feature type="region of interest" description="Disordered" evidence="6">
    <location>
        <begin position="126"/>
        <end position="152"/>
    </location>
</feature>
<dbReference type="GO" id="GO:0005737">
    <property type="term" value="C:cytoplasm"/>
    <property type="evidence" value="ECO:0007669"/>
    <property type="project" value="UniProtKB-SubCell"/>
</dbReference>